<dbReference type="STRING" id="1224947.SAMN05216480_10616"/>
<keyword evidence="1" id="KW-0812">Transmembrane</keyword>
<name>A0A1I7GVE1_9FLAO</name>
<evidence type="ECO:0000313" key="3">
    <source>
        <dbReference type="Proteomes" id="UP000199138"/>
    </source>
</evidence>
<keyword evidence="1" id="KW-1133">Transmembrane helix</keyword>
<dbReference type="EMBL" id="FPBK01000006">
    <property type="protein sequence ID" value="SFU52427.1"/>
    <property type="molecule type" value="Genomic_DNA"/>
</dbReference>
<organism evidence="2 3">
    <name type="scientific">Pustulibacterium marinum</name>
    <dbReference type="NCBI Taxonomy" id="1224947"/>
    <lineage>
        <taxon>Bacteria</taxon>
        <taxon>Pseudomonadati</taxon>
        <taxon>Bacteroidota</taxon>
        <taxon>Flavobacteriia</taxon>
        <taxon>Flavobacteriales</taxon>
        <taxon>Flavobacteriaceae</taxon>
        <taxon>Pustulibacterium</taxon>
    </lineage>
</organism>
<proteinExistence type="predicted"/>
<keyword evidence="3" id="KW-1185">Reference proteome</keyword>
<feature type="transmembrane region" description="Helical" evidence="1">
    <location>
        <begin position="20"/>
        <end position="39"/>
    </location>
</feature>
<evidence type="ECO:0000256" key="1">
    <source>
        <dbReference type="SAM" id="Phobius"/>
    </source>
</evidence>
<feature type="transmembrane region" description="Helical" evidence="1">
    <location>
        <begin position="117"/>
        <end position="142"/>
    </location>
</feature>
<keyword evidence="1" id="KW-0472">Membrane</keyword>
<dbReference type="Proteomes" id="UP000199138">
    <property type="component" value="Unassembled WGS sequence"/>
</dbReference>
<dbReference type="RefSeq" id="WP_093024913.1">
    <property type="nucleotide sequence ID" value="NZ_FPBK01000006.1"/>
</dbReference>
<feature type="transmembrane region" description="Helical" evidence="1">
    <location>
        <begin position="45"/>
        <end position="72"/>
    </location>
</feature>
<accession>A0A1I7GVE1</accession>
<sequence length="162" mass="18259">MERRGVKNKTLHKCLRASYFIGFPCGLLFIYGTLLLIFVGGADSILLFIFIINYAIPTVGLCIAFLFALYFATKVAYTALEKENSIWLVSFKYSATVNIICWGTFILLLLFNIDKEVLMFLVPPVLMCIVCTLLTSVSLGLFMAHQMSVYYNNALRLVAPEE</sequence>
<feature type="transmembrane region" description="Helical" evidence="1">
    <location>
        <begin position="93"/>
        <end position="111"/>
    </location>
</feature>
<protein>
    <submittedName>
        <fullName evidence="2">Uncharacterized protein</fullName>
    </submittedName>
</protein>
<evidence type="ECO:0000313" key="2">
    <source>
        <dbReference type="EMBL" id="SFU52427.1"/>
    </source>
</evidence>
<gene>
    <name evidence="2" type="ORF">SAMN05216480_10616</name>
</gene>
<reference evidence="2 3" key="1">
    <citation type="submission" date="2016-10" db="EMBL/GenBank/DDBJ databases">
        <authorList>
            <person name="de Groot N.N."/>
        </authorList>
    </citation>
    <scope>NUCLEOTIDE SEQUENCE [LARGE SCALE GENOMIC DNA]</scope>
    <source>
        <strain evidence="2 3">CGMCC 1.12333</strain>
    </source>
</reference>
<dbReference type="AlphaFoldDB" id="A0A1I7GVE1"/>